<dbReference type="EMBL" id="CAADFN010000037">
    <property type="protein sequence ID" value="VFK17934.1"/>
    <property type="molecule type" value="Genomic_DNA"/>
</dbReference>
<keyword evidence="1" id="KW-0812">Transmembrane</keyword>
<name>A0A450WLQ4_9GAMM</name>
<gene>
    <name evidence="2" type="ORF">BECKLFY1418C_GA0070996_10371</name>
</gene>
<dbReference type="AlphaFoldDB" id="A0A450WLQ4"/>
<dbReference type="InterPro" id="IPR011990">
    <property type="entry name" value="TPR-like_helical_dom_sf"/>
</dbReference>
<proteinExistence type="predicted"/>
<protein>
    <submittedName>
        <fullName evidence="2">TPR repeat-containing protein</fullName>
    </submittedName>
</protein>
<organism evidence="2">
    <name type="scientific">Candidatus Kentrum sp. LFY</name>
    <dbReference type="NCBI Taxonomy" id="2126342"/>
    <lineage>
        <taxon>Bacteria</taxon>
        <taxon>Pseudomonadati</taxon>
        <taxon>Pseudomonadota</taxon>
        <taxon>Gammaproteobacteria</taxon>
        <taxon>Candidatus Kentrum</taxon>
    </lineage>
</organism>
<dbReference type="Gene3D" id="1.25.40.10">
    <property type="entry name" value="Tetratricopeptide repeat domain"/>
    <property type="match status" value="1"/>
</dbReference>
<dbReference type="PROSITE" id="PS50293">
    <property type="entry name" value="TPR_REGION"/>
    <property type="match status" value="1"/>
</dbReference>
<keyword evidence="1" id="KW-1133">Transmembrane helix</keyword>
<reference evidence="2" key="1">
    <citation type="submission" date="2019-02" db="EMBL/GenBank/DDBJ databases">
        <authorList>
            <person name="Gruber-Vodicka R. H."/>
            <person name="Seah K. B. B."/>
        </authorList>
    </citation>
    <scope>NUCLEOTIDE SEQUENCE</scope>
    <source>
        <strain evidence="2">BECK_BY7</strain>
    </source>
</reference>
<accession>A0A450WLQ4</accession>
<dbReference type="SUPFAM" id="SSF48452">
    <property type="entry name" value="TPR-like"/>
    <property type="match status" value="1"/>
</dbReference>
<sequence length="201" mass="21334">MKIITPEWISAIATALGVIVAIIGVAVAGAGIFMGKIKNSNSILPKEIEAVVQEILANRQGLPSTESITPEGIAAKKGEIAALTRAIEALRAPDSLDRKRRAEAEAALLRGDTLAADTLFAEIEKTAAVSEGAAQKRQAAAAARHRGAIAFLHDTRGALAYYQRATEHDPEDAEAWNRIGMLKSRLGDLAEAQVAYERALT</sequence>
<feature type="transmembrane region" description="Helical" evidence="1">
    <location>
        <begin position="12"/>
        <end position="34"/>
    </location>
</feature>
<keyword evidence="1" id="KW-0472">Membrane</keyword>
<dbReference type="Pfam" id="PF13431">
    <property type="entry name" value="TPR_17"/>
    <property type="match status" value="1"/>
</dbReference>
<evidence type="ECO:0000256" key="1">
    <source>
        <dbReference type="SAM" id="Phobius"/>
    </source>
</evidence>
<evidence type="ECO:0000313" key="2">
    <source>
        <dbReference type="EMBL" id="VFK17934.1"/>
    </source>
</evidence>